<dbReference type="Proteomes" id="UP000248863">
    <property type="component" value="Unassembled WGS sequence"/>
</dbReference>
<dbReference type="InterPro" id="IPR050361">
    <property type="entry name" value="MPP/UQCRC_Complex"/>
</dbReference>
<feature type="domain" description="Peptidase M16 N-terminal" evidence="4">
    <location>
        <begin position="69"/>
        <end position="209"/>
    </location>
</feature>
<dbReference type="GO" id="GO:0046872">
    <property type="term" value="F:metal ion binding"/>
    <property type="evidence" value="ECO:0007669"/>
    <property type="project" value="InterPro"/>
</dbReference>
<organism evidence="6 7">
    <name type="scientific">Rhodoplanes elegans</name>
    <dbReference type="NCBI Taxonomy" id="29408"/>
    <lineage>
        <taxon>Bacteria</taxon>
        <taxon>Pseudomonadati</taxon>
        <taxon>Pseudomonadota</taxon>
        <taxon>Alphaproteobacteria</taxon>
        <taxon>Hyphomicrobiales</taxon>
        <taxon>Nitrobacteraceae</taxon>
        <taxon>Rhodoplanes</taxon>
    </lineage>
</organism>
<evidence type="ECO:0000313" key="6">
    <source>
        <dbReference type="EMBL" id="RAI42343.1"/>
    </source>
</evidence>
<proteinExistence type="inferred from homology"/>
<evidence type="ECO:0000313" key="7">
    <source>
        <dbReference type="Proteomes" id="UP000248863"/>
    </source>
</evidence>
<comment type="caution">
    <text evidence="6">The sequence shown here is derived from an EMBL/GenBank/DDBJ whole genome shotgun (WGS) entry which is preliminary data.</text>
</comment>
<dbReference type="InterPro" id="IPR007863">
    <property type="entry name" value="Peptidase_M16_C"/>
</dbReference>
<dbReference type="InterPro" id="IPR011249">
    <property type="entry name" value="Metalloenz_LuxS/M16"/>
</dbReference>
<keyword evidence="2" id="KW-0378">Hydrolase</keyword>
<dbReference type="OrthoDB" id="9811314at2"/>
<dbReference type="InterPro" id="IPR011765">
    <property type="entry name" value="Pept_M16_N"/>
</dbReference>
<dbReference type="Pfam" id="PF00675">
    <property type="entry name" value="Peptidase_M16"/>
    <property type="match status" value="1"/>
</dbReference>
<evidence type="ECO:0008006" key="8">
    <source>
        <dbReference type="Google" id="ProtNLM"/>
    </source>
</evidence>
<dbReference type="PANTHER" id="PTHR11851">
    <property type="entry name" value="METALLOPROTEASE"/>
    <property type="match status" value="1"/>
</dbReference>
<evidence type="ECO:0000256" key="3">
    <source>
        <dbReference type="SAM" id="Phobius"/>
    </source>
</evidence>
<comment type="similarity">
    <text evidence="1">Belongs to the peptidase M16 family.</text>
</comment>
<keyword evidence="3" id="KW-1133">Transmembrane helix</keyword>
<dbReference type="EMBL" id="NPEU01000001">
    <property type="protein sequence ID" value="RAI42343.1"/>
    <property type="molecule type" value="Genomic_DNA"/>
</dbReference>
<dbReference type="SUPFAM" id="SSF63411">
    <property type="entry name" value="LuxS/MPP-like metallohydrolase"/>
    <property type="match status" value="2"/>
</dbReference>
<dbReference type="GO" id="GO:0008237">
    <property type="term" value="F:metallopeptidase activity"/>
    <property type="evidence" value="ECO:0007669"/>
    <property type="project" value="UniProtKB-KW"/>
</dbReference>
<dbReference type="PANTHER" id="PTHR11851:SF49">
    <property type="entry name" value="MITOCHONDRIAL-PROCESSING PEPTIDASE SUBUNIT ALPHA"/>
    <property type="match status" value="1"/>
</dbReference>
<feature type="transmembrane region" description="Helical" evidence="3">
    <location>
        <begin position="21"/>
        <end position="43"/>
    </location>
</feature>
<sequence length="468" mass="51699">MSSWSSLARGWGATVALRARLSFTAIAWTWALTIGVAAMSSLLTVAQAGSLNSQIFELANGMKVIYVPDRRLPIVTHMLWYRVGSADEEPGKSGLAHFFEHLMFKGTPTNPGDSYARFIGDVGGELNAFTSYDFTAYYATVGSAHLERIMELEADRMVNLALTPQQVAVEREVIVEERRLRTDNNPEALLLEQALASLFLNHRYGIPVIGWMHEIRSWTQEDALSFYRRWYTPSNALLVISGDIDFEQLRHLATKHYGKLAAYAVTRKRATEPPSLAERRIVMKDPRVGRPLWLRLYLAPSHGTADRPKTIAIEILAELLGGGPTGILHRRLVMERRLAADVSASYDPAAIDETMFAINAIPKPGVALEDLERAIDEELNALAKTISNNPADLTRARQKLIMADLQARDGTYKAALAVGAALATGAALPDIERRQDLISAVTPDDIAVAARDLFQPTRSVTSLLLVDR</sequence>
<dbReference type="AlphaFoldDB" id="A0A327KXC0"/>
<accession>A0A327KXC0</accession>
<evidence type="ECO:0000256" key="2">
    <source>
        <dbReference type="ARBA" id="ARBA00023049"/>
    </source>
</evidence>
<keyword evidence="2" id="KW-0645">Protease</keyword>
<dbReference type="Gene3D" id="3.30.830.10">
    <property type="entry name" value="Metalloenzyme, LuxS/M16 peptidase-like"/>
    <property type="match status" value="2"/>
</dbReference>
<name>A0A327KXC0_9BRAD</name>
<gene>
    <name evidence="6" type="ORF">CH338_00105</name>
</gene>
<evidence type="ECO:0000256" key="1">
    <source>
        <dbReference type="ARBA" id="ARBA00007261"/>
    </source>
</evidence>
<evidence type="ECO:0000259" key="4">
    <source>
        <dbReference type="Pfam" id="PF00675"/>
    </source>
</evidence>
<keyword evidence="2" id="KW-0482">Metalloprotease</keyword>
<feature type="domain" description="Peptidase M16 C-terminal" evidence="5">
    <location>
        <begin position="217"/>
        <end position="400"/>
    </location>
</feature>
<reference evidence="6 7" key="1">
    <citation type="submission" date="2017-07" db="EMBL/GenBank/DDBJ databases">
        <title>Draft Genome Sequences of Select Purple Nonsulfur Bacteria.</title>
        <authorList>
            <person name="Lasarre B."/>
            <person name="Mckinlay J.B."/>
        </authorList>
    </citation>
    <scope>NUCLEOTIDE SEQUENCE [LARGE SCALE GENOMIC DNA]</scope>
    <source>
        <strain evidence="6 7">DSM 11907</strain>
    </source>
</reference>
<protein>
    <recommendedName>
        <fullName evidence="8">Peptidase M16</fullName>
    </recommendedName>
</protein>
<dbReference type="Pfam" id="PF05193">
    <property type="entry name" value="Peptidase_M16_C"/>
    <property type="match status" value="1"/>
</dbReference>
<keyword evidence="3" id="KW-0472">Membrane</keyword>
<keyword evidence="3" id="KW-0812">Transmembrane</keyword>
<evidence type="ECO:0000259" key="5">
    <source>
        <dbReference type="Pfam" id="PF05193"/>
    </source>
</evidence>
<keyword evidence="7" id="KW-1185">Reference proteome</keyword>